<gene>
    <name evidence="3" type="ORF">QBC46DRAFT_458297</name>
</gene>
<dbReference type="InterPro" id="IPR025442">
    <property type="entry name" value="DUF4185"/>
</dbReference>
<evidence type="ECO:0000313" key="3">
    <source>
        <dbReference type="EMBL" id="KAK3941410.1"/>
    </source>
</evidence>
<protein>
    <recommendedName>
        <fullName evidence="2">DUF4185 domain-containing protein</fullName>
    </recommendedName>
</protein>
<evidence type="ECO:0000256" key="1">
    <source>
        <dbReference type="SAM" id="MobiDB-lite"/>
    </source>
</evidence>
<organism evidence="3 4">
    <name type="scientific">Diplogelasinospora grovesii</name>
    <dbReference type="NCBI Taxonomy" id="303347"/>
    <lineage>
        <taxon>Eukaryota</taxon>
        <taxon>Fungi</taxon>
        <taxon>Dikarya</taxon>
        <taxon>Ascomycota</taxon>
        <taxon>Pezizomycotina</taxon>
        <taxon>Sordariomycetes</taxon>
        <taxon>Sordariomycetidae</taxon>
        <taxon>Sordariales</taxon>
        <taxon>Diplogelasinosporaceae</taxon>
        <taxon>Diplogelasinospora</taxon>
    </lineage>
</organism>
<dbReference type="EMBL" id="MU853783">
    <property type="protein sequence ID" value="KAK3941410.1"/>
    <property type="molecule type" value="Genomic_DNA"/>
</dbReference>
<dbReference type="AlphaFoldDB" id="A0AAN6N924"/>
<evidence type="ECO:0000259" key="2">
    <source>
        <dbReference type="Pfam" id="PF13810"/>
    </source>
</evidence>
<dbReference type="Proteomes" id="UP001303473">
    <property type="component" value="Unassembled WGS sequence"/>
</dbReference>
<reference evidence="4" key="1">
    <citation type="journal article" date="2023" name="Mol. Phylogenet. Evol.">
        <title>Genome-scale phylogeny and comparative genomics of the fungal order Sordariales.</title>
        <authorList>
            <person name="Hensen N."/>
            <person name="Bonometti L."/>
            <person name="Westerberg I."/>
            <person name="Brannstrom I.O."/>
            <person name="Guillou S."/>
            <person name="Cros-Aarteil S."/>
            <person name="Calhoun S."/>
            <person name="Haridas S."/>
            <person name="Kuo A."/>
            <person name="Mondo S."/>
            <person name="Pangilinan J."/>
            <person name="Riley R."/>
            <person name="LaButti K."/>
            <person name="Andreopoulos B."/>
            <person name="Lipzen A."/>
            <person name="Chen C."/>
            <person name="Yan M."/>
            <person name="Daum C."/>
            <person name="Ng V."/>
            <person name="Clum A."/>
            <person name="Steindorff A."/>
            <person name="Ohm R.A."/>
            <person name="Martin F."/>
            <person name="Silar P."/>
            <person name="Natvig D.O."/>
            <person name="Lalanne C."/>
            <person name="Gautier V."/>
            <person name="Ament-Velasquez S.L."/>
            <person name="Kruys A."/>
            <person name="Hutchinson M.I."/>
            <person name="Powell A.J."/>
            <person name="Barry K."/>
            <person name="Miller A.N."/>
            <person name="Grigoriev I.V."/>
            <person name="Debuchy R."/>
            <person name="Gladieux P."/>
            <person name="Hiltunen Thoren M."/>
            <person name="Johannesson H."/>
        </authorList>
    </citation>
    <scope>NUCLEOTIDE SEQUENCE [LARGE SCALE GENOMIC DNA]</scope>
    <source>
        <strain evidence="4">CBS 340.73</strain>
    </source>
</reference>
<feature type="compositionally biased region" description="Polar residues" evidence="1">
    <location>
        <begin position="14"/>
        <end position="29"/>
    </location>
</feature>
<name>A0AAN6N924_9PEZI</name>
<dbReference type="Pfam" id="PF13810">
    <property type="entry name" value="DUF4185"/>
    <property type="match status" value="1"/>
</dbReference>
<proteinExistence type="predicted"/>
<sequence length="392" mass="42362">MRRLLQKVLDKSQKAPTQDAPGSTASEITPQVMDGVGTGSEAVDNTQAVGTNPIKISSVQRLGFQNASNSCSHRDLGFTGKIAGKWYAVFGDTLWCAPGVKDPAQDLPGFHGMVRDSVSLLTNDPLTVVDLNLNNDSPVKHQLQFVPFNPAWGETNMYGFGGTSLCETDARSGTGAVYYLVNANDAGLIGAGVAKVVVKSGTPTVTQRYDGTKGHWWDAKTTARYGDVAAYRDERSEYIYLLGHPPSTITGWLAASYVYMARVRATDAFDLTKYQYWWGRQQGWKTKVLNVFTPETAVMWGTGQGQISWNAYYGCYVFVHLAIGGGTVHLRTAPAPAGPWSGDVQVYTAAPIDGGLVYAGVAHPYLDASGKTLVVSFTNNNHIEVIKVAFTK</sequence>
<feature type="domain" description="DUF4185" evidence="2">
    <location>
        <begin position="221"/>
        <end position="382"/>
    </location>
</feature>
<accession>A0AAN6N924</accession>
<keyword evidence="4" id="KW-1185">Reference proteome</keyword>
<feature type="region of interest" description="Disordered" evidence="1">
    <location>
        <begin position="1"/>
        <end position="33"/>
    </location>
</feature>
<comment type="caution">
    <text evidence="3">The sequence shown here is derived from an EMBL/GenBank/DDBJ whole genome shotgun (WGS) entry which is preliminary data.</text>
</comment>
<evidence type="ECO:0000313" key="4">
    <source>
        <dbReference type="Proteomes" id="UP001303473"/>
    </source>
</evidence>